<name>A0ABN4D2L1_9BACT</name>
<reference evidence="1 2" key="1">
    <citation type="submission" date="2014-03" db="EMBL/GenBank/DDBJ databases">
        <title>Complete genome sequence of a deeply braunched marine Bacteroidia bacterium Draconibacterium orientale type strain FH5T.</title>
        <authorList>
            <person name="Li X."/>
            <person name="Wang X."/>
            <person name="Xie Z."/>
            <person name="Du Z."/>
            <person name="Chen G."/>
        </authorList>
    </citation>
    <scope>NUCLEOTIDE SEQUENCE [LARGE SCALE GENOMIC DNA]</scope>
    <source>
        <strain evidence="1 2">FH5</strain>
    </source>
</reference>
<sequence>MPIEVKWFFRTTFKRKYPKKDGEFKKKTKSFDLECGFRELSKTVKLNQRCEVIICSIFAAV</sequence>
<evidence type="ECO:0000313" key="2">
    <source>
        <dbReference type="Proteomes" id="UP000023772"/>
    </source>
</evidence>
<dbReference type="Proteomes" id="UP000023772">
    <property type="component" value="Chromosome"/>
</dbReference>
<evidence type="ECO:0008006" key="3">
    <source>
        <dbReference type="Google" id="ProtNLM"/>
    </source>
</evidence>
<proteinExistence type="predicted"/>
<dbReference type="EMBL" id="CP007451">
    <property type="protein sequence ID" value="AHW61587.1"/>
    <property type="molecule type" value="Genomic_DNA"/>
</dbReference>
<evidence type="ECO:0000313" key="1">
    <source>
        <dbReference type="EMBL" id="AHW61587.1"/>
    </source>
</evidence>
<accession>A0ABN4D2L1</accession>
<keyword evidence="2" id="KW-1185">Reference proteome</keyword>
<protein>
    <recommendedName>
        <fullName evidence="3">Transposase</fullName>
    </recommendedName>
</protein>
<gene>
    <name evidence="1" type="ORF">FH5T_04340</name>
</gene>
<organism evidence="1 2">
    <name type="scientific">Draconibacterium orientale</name>
    <dbReference type="NCBI Taxonomy" id="1168034"/>
    <lineage>
        <taxon>Bacteria</taxon>
        <taxon>Pseudomonadati</taxon>
        <taxon>Bacteroidota</taxon>
        <taxon>Bacteroidia</taxon>
        <taxon>Marinilabiliales</taxon>
        <taxon>Prolixibacteraceae</taxon>
        <taxon>Draconibacterium</taxon>
    </lineage>
</organism>